<dbReference type="InterPro" id="IPR001172">
    <property type="entry name" value="FliN_T3SS_HrcQb"/>
</dbReference>
<accession>A0A4Q0MPG5</accession>
<comment type="caution">
    <text evidence="4">The sequence shown here is derived from an EMBL/GenBank/DDBJ whole genome shotgun (WGS) entry which is preliminary data.</text>
</comment>
<keyword evidence="5" id="KW-1185">Reference proteome</keyword>
<dbReference type="PRINTS" id="PR00956">
    <property type="entry name" value="FLGMOTORFLIN"/>
</dbReference>
<organism evidence="4 5">
    <name type="scientific">Hansschlegelia zhihuaiae</name>
    <dbReference type="NCBI Taxonomy" id="405005"/>
    <lineage>
        <taxon>Bacteria</taxon>
        <taxon>Pseudomonadati</taxon>
        <taxon>Pseudomonadota</taxon>
        <taxon>Alphaproteobacteria</taxon>
        <taxon>Hyphomicrobiales</taxon>
        <taxon>Methylopilaceae</taxon>
        <taxon>Hansschlegelia</taxon>
    </lineage>
</organism>
<evidence type="ECO:0000259" key="3">
    <source>
        <dbReference type="Pfam" id="PF01052"/>
    </source>
</evidence>
<dbReference type="Proteomes" id="UP000289708">
    <property type="component" value="Unassembled WGS sequence"/>
</dbReference>
<keyword evidence="4" id="KW-0966">Cell projection</keyword>
<feature type="region of interest" description="Disordered" evidence="2">
    <location>
        <begin position="73"/>
        <end position="98"/>
    </location>
</feature>
<dbReference type="SUPFAM" id="SSF101801">
    <property type="entry name" value="Surface presentation of antigens (SPOA)"/>
    <property type="match status" value="1"/>
</dbReference>
<comment type="similarity">
    <text evidence="1">Belongs to the FliN/MopA/SpaO family.</text>
</comment>
<evidence type="ECO:0000256" key="1">
    <source>
        <dbReference type="ARBA" id="ARBA00009226"/>
    </source>
</evidence>
<evidence type="ECO:0000313" key="5">
    <source>
        <dbReference type="Proteomes" id="UP000289708"/>
    </source>
</evidence>
<protein>
    <submittedName>
        <fullName evidence="4">Flagellar motor switch protein FliN</fullName>
    </submittedName>
</protein>
<dbReference type="Gene3D" id="2.30.330.10">
    <property type="entry name" value="SpoA-like"/>
    <property type="match status" value="1"/>
</dbReference>
<dbReference type="GO" id="GO:0071978">
    <property type="term" value="P:bacterial-type flagellum-dependent swarming motility"/>
    <property type="evidence" value="ECO:0007669"/>
    <property type="project" value="TreeGrafter"/>
</dbReference>
<dbReference type="GO" id="GO:0050918">
    <property type="term" value="P:positive chemotaxis"/>
    <property type="evidence" value="ECO:0007669"/>
    <property type="project" value="TreeGrafter"/>
</dbReference>
<name>A0A4Q0MPG5_9HYPH</name>
<feature type="domain" description="Flagellar motor switch protein FliN-like C-terminal" evidence="3">
    <location>
        <begin position="3"/>
        <end position="73"/>
    </location>
</feature>
<dbReference type="PANTHER" id="PTHR30034">
    <property type="entry name" value="FLAGELLAR MOTOR SWITCH PROTEIN FLIM"/>
    <property type="match status" value="1"/>
</dbReference>
<dbReference type="RefSeq" id="WP_128775937.1">
    <property type="nucleotide sequence ID" value="NZ_RYFI01000002.1"/>
</dbReference>
<dbReference type="AlphaFoldDB" id="A0A4Q0MPG5"/>
<proteinExistence type="inferred from homology"/>
<dbReference type="OrthoDB" id="7433116at2"/>
<dbReference type="InterPro" id="IPR036429">
    <property type="entry name" value="SpoA-like_sf"/>
</dbReference>
<gene>
    <name evidence="4" type="primary">fliN</name>
    <name evidence="4" type="ORF">EK403_02475</name>
</gene>
<keyword evidence="4" id="KW-0282">Flagellum</keyword>
<dbReference type="InterPro" id="IPR001543">
    <property type="entry name" value="FliN-like_C"/>
</dbReference>
<evidence type="ECO:0000256" key="2">
    <source>
        <dbReference type="SAM" id="MobiDB-lite"/>
    </source>
</evidence>
<dbReference type="EMBL" id="RYFI01000002">
    <property type="protein sequence ID" value="RXF74946.1"/>
    <property type="molecule type" value="Genomic_DNA"/>
</dbReference>
<sequence>MPQIDKVNLELSVVLGAAAMPIHQLLRMGRGAVIALGANEDSAVTLLANDHPIARGTVFVNGDRIGVEITDMLPRDQKGRTERLQDEGAPDREAVDAA</sequence>
<evidence type="ECO:0000313" key="4">
    <source>
        <dbReference type="EMBL" id="RXF74946.1"/>
    </source>
</evidence>
<dbReference type="GO" id="GO:0003774">
    <property type="term" value="F:cytoskeletal motor activity"/>
    <property type="evidence" value="ECO:0007669"/>
    <property type="project" value="InterPro"/>
</dbReference>
<dbReference type="GO" id="GO:0009425">
    <property type="term" value="C:bacterial-type flagellum basal body"/>
    <property type="evidence" value="ECO:0007669"/>
    <property type="project" value="InterPro"/>
</dbReference>
<keyword evidence="4" id="KW-0969">Cilium</keyword>
<dbReference type="PANTHER" id="PTHR30034:SF6">
    <property type="entry name" value="YOP PROTEINS TRANSLOCATION PROTEIN Q"/>
    <property type="match status" value="1"/>
</dbReference>
<reference evidence="4 5" key="1">
    <citation type="submission" date="2018-12" db="EMBL/GenBank/DDBJ databases">
        <title>bacterium Hansschlegelia zhihuaiae S113.</title>
        <authorList>
            <person name="He J."/>
        </authorList>
    </citation>
    <scope>NUCLEOTIDE SEQUENCE [LARGE SCALE GENOMIC DNA]</scope>
    <source>
        <strain evidence="4 5">S 113</strain>
    </source>
</reference>
<dbReference type="Pfam" id="PF01052">
    <property type="entry name" value="FliMN_C"/>
    <property type="match status" value="1"/>
</dbReference>